<evidence type="ECO:0000256" key="10">
    <source>
        <dbReference type="ARBA" id="ARBA00023136"/>
    </source>
</evidence>
<evidence type="ECO:0000259" key="14">
    <source>
        <dbReference type="Pfam" id="PF00890"/>
    </source>
</evidence>
<evidence type="ECO:0000256" key="8">
    <source>
        <dbReference type="ARBA" id="ARBA00022982"/>
    </source>
</evidence>
<keyword evidence="8" id="KW-0249">Electron transport</keyword>
<comment type="similarity">
    <text evidence="3">Belongs to the FAD-dependent oxidoreductase 2 family. FRD/SDH subfamily.</text>
</comment>
<organism evidence="16 17">
    <name type="scientific">Desulfoplanes formicivorans</name>
    <dbReference type="NCBI Taxonomy" id="1592317"/>
    <lineage>
        <taxon>Bacteria</taxon>
        <taxon>Pseudomonadati</taxon>
        <taxon>Thermodesulfobacteriota</taxon>
        <taxon>Desulfovibrionia</taxon>
        <taxon>Desulfovibrionales</taxon>
        <taxon>Desulfoplanaceae</taxon>
        <taxon>Desulfoplanes</taxon>
    </lineage>
</organism>
<dbReference type="Pfam" id="PF00890">
    <property type="entry name" value="FAD_binding_2"/>
    <property type="match status" value="1"/>
</dbReference>
<gene>
    <name evidence="16" type="ORF">DPF_2559</name>
</gene>
<evidence type="ECO:0000256" key="7">
    <source>
        <dbReference type="ARBA" id="ARBA00022827"/>
    </source>
</evidence>
<feature type="domain" description="FAD-dependent oxidoreductase 2 FAD-binding" evidence="14">
    <location>
        <begin position="8"/>
        <end position="413"/>
    </location>
</feature>
<feature type="region of interest" description="Disordered" evidence="13">
    <location>
        <begin position="582"/>
        <end position="611"/>
    </location>
</feature>
<dbReference type="GO" id="GO:0009061">
    <property type="term" value="P:anaerobic respiration"/>
    <property type="evidence" value="ECO:0007669"/>
    <property type="project" value="TreeGrafter"/>
</dbReference>
<evidence type="ECO:0000256" key="6">
    <source>
        <dbReference type="ARBA" id="ARBA00022630"/>
    </source>
</evidence>
<dbReference type="GO" id="GO:0009055">
    <property type="term" value="F:electron transfer activity"/>
    <property type="evidence" value="ECO:0007669"/>
    <property type="project" value="TreeGrafter"/>
</dbReference>
<dbReference type="NCBIfam" id="TIGR01812">
    <property type="entry name" value="sdhA_frdA_Gneg"/>
    <property type="match status" value="1"/>
</dbReference>
<dbReference type="InterPro" id="IPR027477">
    <property type="entry name" value="Succ_DH/fumarate_Rdtase_cat_sf"/>
</dbReference>
<comment type="cofactor">
    <cofactor evidence="1">
        <name>FAD</name>
        <dbReference type="ChEBI" id="CHEBI:57692"/>
    </cofactor>
</comment>
<evidence type="ECO:0000256" key="2">
    <source>
        <dbReference type="ARBA" id="ARBA00004515"/>
    </source>
</evidence>
<dbReference type="GO" id="GO:0022900">
    <property type="term" value="P:electron transport chain"/>
    <property type="evidence" value="ECO:0007669"/>
    <property type="project" value="InterPro"/>
</dbReference>
<dbReference type="RefSeq" id="WP_069860056.1">
    <property type="nucleotide sequence ID" value="NZ_BDFE01000020.1"/>
</dbReference>
<dbReference type="SUPFAM" id="SSF51905">
    <property type="entry name" value="FAD/NAD(P)-binding domain"/>
    <property type="match status" value="1"/>
</dbReference>
<feature type="domain" description="Fumarate reductase/succinate dehydrogenase flavoprotein-like C-terminal" evidence="15">
    <location>
        <begin position="470"/>
        <end position="598"/>
    </location>
</feature>
<reference evidence="17" key="1">
    <citation type="submission" date="2016-06" db="EMBL/GenBank/DDBJ databases">
        <title>Draft genome sequence of Desulfoplanes formicivorans strain Pf12B.</title>
        <authorList>
            <person name="Watanabe M."/>
            <person name="Kojima H."/>
            <person name="Fukui M."/>
        </authorList>
    </citation>
    <scope>NUCLEOTIDE SEQUENCE [LARGE SCALE GENOMIC DNA]</scope>
    <source>
        <strain evidence="17">Pf12B</strain>
    </source>
</reference>
<keyword evidence="17" id="KW-1185">Reference proteome</keyword>
<dbReference type="PANTHER" id="PTHR11632">
    <property type="entry name" value="SUCCINATE DEHYDROGENASE 2 FLAVOPROTEIN SUBUNIT"/>
    <property type="match status" value="1"/>
</dbReference>
<dbReference type="InterPro" id="IPR003952">
    <property type="entry name" value="FRD_SDH_FAD_BS"/>
</dbReference>
<dbReference type="STRING" id="1592317.DPF_2559"/>
<evidence type="ECO:0000256" key="9">
    <source>
        <dbReference type="ARBA" id="ARBA00023002"/>
    </source>
</evidence>
<dbReference type="FunFam" id="3.90.700.10:FF:000005">
    <property type="entry name" value="Succinate dehydrogenase flavoprotein subunit"/>
    <property type="match status" value="1"/>
</dbReference>
<dbReference type="AlphaFoldDB" id="A0A194AMG5"/>
<dbReference type="GO" id="GO:0005886">
    <property type="term" value="C:plasma membrane"/>
    <property type="evidence" value="ECO:0007669"/>
    <property type="project" value="UniProtKB-SubCell"/>
</dbReference>
<feature type="active site" description="Proton acceptor" evidence="12">
    <location>
        <position position="302"/>
    </location>
</feature>
<dbReference type="NCBIfam" id="NF006383">
    <property type="entry name" value="PRK08626.1"/>
    <property type="match status" value="1"/>
</dbReference>
<evidence type="ECO:0000256" key="1">
    <source>
        <dbReference type="ARBA" id="ARBA00001974"/>
    </source>
</evidence>
<dbReference type="GO" id="GO:0050660">
    <property type="term" value="F:flavin adenine dinucleotide binding"/>
    <property type="evidence" value="ECO:0007669"/>
    <property type="project" value="InterPro"/>
</dbReference>
<dbReference type="InterPro" id="IPR015939">
    <property type="entry name" value="Fum_Rdtase/Succ_DH_flav-like_C"/>
</dbReference>
<evidence type="ECO:0000256" key="13">
    <source>
        <dbReference type="SAM" id="MobiDB-lite"/>
    </source>
</evidence>
<comment type="subcellular location">
    <subcellularLocation>
        <location evidence="2">Cell inner membrane</location>
        <topology evidence="2">Peripheral membrane protein</topology>
        <orientation evidence="2">Cytoplasmic side</orientation>
    </subcellularLocation>
</comment>
<evidence type="ECO:0000256" key="3">
    <source>
        <dbReference type="ARBA" id="ARBA00008040"/>
    </source>
</evidence>
<dbReference type="Proteomes" id="UP000095200">
    <property type="component" value="Unassembled WGS sequence"/>
</dbReference>
<dbReference type="Pfam" id="PF02910">
    <property type="entry name" value="Succ_DH_flav_C"/>
    <property type="match status" value="1"/>
</dbReference>
<evidence type="ECO:0000256" key="4">
    <source>
        <dbReference type="ARBA" id="ARBA00012792"/>
    </source>
</evidence>
<keyword evidence="5" id="KW-0813">Transport</keyword>
<comment type="catalytic activity">
    <reaction evidence="11">
        <text>a quinone + succinate = fumarate + a quinol</text>
        <dbReference type="Rhea" id="RHEA:40523"/>
        <dbReference type="ChEBI" id="CHEBI:24646"/>
        <dbReference type="ChEBI" id="CHEBI:29806"/>
        <dbReference type="ChEBI" id="CHEBI:30031"/>
        <dbReference type="ChEBI" id="CHEBI:132124"/>
        <dbReference type="EC" id="1.3.5.1"/>
    </reaction>
</comment>
<dbReference type="SUPFAM" id="SSF56425">
    <property type="entry name" value="Succinate dehydrogenase/fumarate reductase flavoprotein, catalytic domain"/>
    <property type="match status" value="1"/>
</dbReference>
<dbReference type="InterPro" id="IPR014006">
    <property type="entry name" value="Succ_Dhase_FrdA_Gneg"/>
</dbReference>
<dbReference type="EMBL" id="BDFE01000020">
    <property type="protein sequence ID" value="GAU09824.1"/>
    <property type="molecule type" value="Genomic_DNA"/>
</dbReference>
<keyword evidence="7" id="KW-0274">FAD</keyword>
<dbReference type="OrthoDB" id="9806724at2"/>
<dbReference type="InterPro" id="IPR030664">
    <property type="entry name" value="SdhA/FrdA/AprA"/>
</dbReference>
<keyword evidence="9" id="KW-0560">Oxidoreductase</keyword>
<sequence>MVETIYTDLLCLGAGLAGERVAIEAAGAGFDVICLSLVHSKRSHSSAAQGGMQAALGNSVMGEGDSPDVHFLDTVKGSDWGCDQEVARMFVDTAPIVMRELAHWGVPWNRVVGGKGFYYKGGQKYEKFEDPAKEGLITSRNFGGTAKWRTCYTSDGTGHAVLYTMDNRATQMGVQVHDRVEAISMIHDGEHCQGVVARCLKTGKLRVYLAKATLVATGGYGRIYKNTTNAVICEGGGQSIALDTGVVSLGNMEAIQFHPTGIVPTDILVTEGCRGDGGTLLDKNEDRFMPDYEPEKAELASRDVVSRRMIEHIRKGFGVKNPYGDDHLWLDIRHLGEAHIRTKLREVDEICQNFLGIDPLHQLIPVRPTHHYSMGGVRTNKHGAAYGLKGLFAAGEAACWDLHGFNRLGGNSLAETVVAGKIIGAKVVEYLQGATATFKTAVIDERLKKDQARIDTLIHGGGKENVYELRNMMQDALMKGVGIFRNEKDLDQAVKTLQEVHARTANLGLKSNGLGANPELALALKLPGMVRMALCVAYGALERRESRGCHAREDYPARNDRDWLVRTLATWEEGADLPTLRYEPATPSFELPPGERGYGGGKIISADDKEA</sequence>
<dbReference type="PROSITE" id="PS00504">
    <property type="entry name" value="FRD_SDH_FAD_BINDING"/>
    <property type="match status" value="1"/>
</dbReference>
<dbReference type="Gene3D" id="1.20.58.100">
    <property type="entry name" value="Fumarate reductase/succinate dehydrogenase flavoprotein-like, C-terminal domain"/>
    <property type="match status" value="1"/>
</dbReference>
<dbReference type="EC" id="1.3.5.1" evidence="4"/>
<dbReference type="SUPFAM" id="SSF46977">
    <property type="entry name" value="Succinate dehydrogenase/fumarate reductase flavoprotein C-terminal domain"/>
    <property type="match status" value="1"/>
</dbReference>
<comment type="caution">
    <text evidence="16">The sequence shown here is derived from an EMBL/GenBank/DDBJ whole genome shotgun (WGS) entry which is preliminary data.</text>
</comment>
<dbReference type="InterPro" id="IPR037099">
    <property type="entry name" value="Fum_R/Succ_DH_flav-like_C_sf"/>
</dbReference>
<proteinExistence type="inferred from homology"/>
<dbReference type="Gene3D" id="3.50.50.60">
    <property type="entry name" value="FAD/NAD(P)-binding domain"/>
    <property type="match status" value="1"/>
</dbReference>
<keyword evidence="10" id="KW-0472">Membrane</keyword>
<evidence type="ECO:0000313" key="17">
    <source>
        <dbReference type="Proteomes" id="UP000095200"/>
    </source>
</evidence>
<dbReference type="Gene3D" id="3.90.700.10">
    <property type="entry name" value="Succinate dehydrogenase/fumarate reductase flavoprotein, catalytic domain"/>
    <property type="match status" value="1"/>
</dbReference>
<evidence type="ECO:0000256" key="11">
    <source>
        <dbReference type="ARBA" id="ARBA00049220"/>
    </source>
</evidence>
<dbReference type="InterPro" id="IPR036188">
    <property type="entry name" value="FAD/NAD-bd_sf"/>
</dbReference>
<dbReference type="Gene3D" id="3.10.20.820">
    <property type="match status" value="1"/>
</dbReference>
<dbReference type="GO" id="GO:0008177">
    <property type="term" value="F:succinate dehydrogenase (quinone) activity"/>
    <property type="evidence" value="ECO:0007669"/>
    <property type="project" value="UniProtKB-EC"/>
</dbReference>
<protein>
    <recommendedName>
        <fullName evidence="4">succinate dehydrogenase</fullName>
        <ecNumber evidence="4">1.3.5.1</ecNumber>
    </recommendedName>
</protein>
<name>A0A194AMG5_9BACT</name>
<evidence type="ECO:0000259" key="15">
    <source>
        <dbReference type="Pfam" id="PF02910"/>
    </source>
</evidence>
<accession>A0A194AMG5</accession>
<evidence type="ECO:0000256" key="5">
    <source>
        <dbReference type="ARBA" id="ARBA00022448"/>
    </source>
</evidence>
<evidence type="ECO:0000256" key="12">
    <source>
        <dbReference type="PIRSR" id="PIRSR630664-50"/>
    </source>
</evidence>
<dbReference type="InterPro" id="IPR003953">
    <property type="entry name" value="FAD-dep_OxRdtase_2_FAD-bd"/>
</dbReference>
<dbReference type="PANTHER" id="PTHR11632:SF71">
    <property type="entry name" value="FUMARATE REDUCTASE FLAVOPROTEIN SUBUNIT"/>
    <property type="match status" value="1"/>
</dbReference>
<keyword evidence="6" id="KW-0285">Flavoprotein</keyword>
<evidence type="ECO:0000313" key="16">
    <source>
        <dbReference type="EMBL" id="GAU09824.1"/>
    </source>
</evidence>